<dbReference type="GO" id="GO:0005634">
    <property type="term" value="C:nucleus"/>
    <property type="evidence" value="ECO:0007669"/>
    <property type="project" value="UniProtKB-SubCell"/>
</dbReference>
<dbReference type="RefSeq" id="XP_030922957.1">
    <property type="nucleotide sequence ID" value="XM_031067097.1"/>
</dbReference>
<dbReference type="InterPro" id="IPR045314">
    <property type="entry name" value="bZIP_plant_GBF1"/>
</dbReference>
<gene>
    <name evidence="8" type="primary">LOC115949823</name>
</gene>
<dbReference type="GO" id="GO:0045893">
    <property type="term" value="P:positive regulation of DNA-templated transcription"/>
    <property type="evidence" value="ECO:0007669"/>
    <property type="project" value="TreeGrafter"/>
</dbReference>
<dbReference type="GeneID" id="115949823"/>
<evidence type="ECO:0000256" key="5">
    <source>
        <dbReference type="ARBA" id="ARBA00023242"/>
    </source>
</evidence>
<dbReference type="CDD" id="cd14702">
    <property type="entry name" value="bZIP_plant_GBF1"/>
    <property type="match status" value="1"/>
</dbReference>
<sequence length="154" mass="17853">MSPSKGKQMQSIQAVSLVSEADAIRAFLDEKKRKRLQSNRESAKRSRVKKQRKLEDLALEKGWLLKDIEEKEKKLEHSEREWHALESENNVLMRTEKLKLAQYLNSLHLLMKNLGISYNKPERTPAEPMFNPWHVPIPNQNFGPVLASAGILRL</sequence>
<dbReference type="AlphaFoldDB" id="A0A7N2R662"/>
<dbReference type="GO" id="GO:0003700">
    <property type="term" value="F:DNA-binding transcription factor activity"/>
    <property type="evidence" value="ECO:0007669"/>
    <property type="project" value="InterPro"/>
</dbReference>
<dbReference type="PANTHER" id="PTHR45764">
    <property type="entry name" value="BZIP TRANSCRIPTION FACTOR 44"/>
    <property type="match status" value="1"/>
</dbReference>
<protein>
    <recommendedName>
        <fullName evidence="7">BZIP domain-containing protein</fullName>
    </recommendedName>
</protein>
<evidence type="ECO:0000259" key="7">
    <source>
        <dbReference type="PROSITE" id="PS50217"/>
    </source>
</evidence>
<reference evidence="8 9" key="1">
    <citation type="journal article" date="2016" name="G3 (Bethesda)">
        <title>First Draft Assembly and Annotation of the Genome of a California Endemic Oak Quercus lobata Nee (Fagaceae).</title>
        <authorList>
            <person name="Sork V.L."/>
            <person name="Fitz-Gibbon S.T."/>
            <person name="Puiu D."/>
            <person name="Crepeau M."/>
            <person name="Gugger P.F."/>
            <person name="Sherman R."/>
            <person name="Stevens K."/>
            <person name="Langley C.H."/>
            <person name="Pellegrini M."/>
            <person name="Salzberg S.L."/>
        </authorList>
    </citation>
    <scope>NUCLEOTIDE SEQUENCE [LARGE SCALE GENOMIC DNA]</scope>
    <source>
        <strain evidence="8 9">cv. SW786</strain>
    </source>
</reference>
<dbReference type="SUPFAM" id="SSF57959">
    <property type="entry name" value="Leucine zipper domain"/>
    <property type="match status" value="1"/>
</dbReference>
<dbReference type="PROSITE" id="PS00036">
    <property type="entry name" value="BZIP_BASIC"/>
    <property type="match status" value="1"/>
</dbReference>
<dbReference type="InterPro" id="IPR046347">
    <property type="entry name" value="bZIP_sf"/>
</dbReference>
<evidence type="ECO:0000313" key="9">
    <source>
        <dbReference type="Proteomes" id="UP000594261"/>
    </source>
</evidence>
<dbReference type="OrthoDB" id="551672at2759"/>
<dbReference type="OMA" id="VLMRTEK"/>
<evidence type="ECO:0000256" key="6">
    <source>
        <dbReference type="SAM" id="Coils"/>
    </source>
</evidence>
<evidence type="ECO:0000256" key="1">
    <source>
        <dbReference type="ARBA" id="ARBA00004123"/>
    </source>
</evidence>
<name>A0A7N2R662_QUELO</name>
<keyword evidence="2" id="KW-0805">Transcription regulation</keyword>
<comment type="subcellular location">
    <subcellularLocation>
        <location evidence="1">Nucleus</location>
    </subcellularLocation>
</comment>
<dbReference type="PROSITE" id="PS50217">
    <property type="entry name" value="BZIP"/>
    <property type="match status" value="1"/>
</dbReference>
<dbReference type="EMBL" id="LRBV02000006">
    <property type="status" value="NOT_ANNOTATED_CDS"/>
    <property type="molecule type" value="Genomic_DNA"/>
</dbReference>
<dbReference type="InterPro" id="IPR004827">
    <property type="entry name" value="bZIP"/>
</dbReference>
<keyword evidence="3" id="KW-0238">DNA-binding</keyword>
<reference evidence="8" key="2">
    <citation type="submission" date="2021-01" db="UniProtKB">
        <authorList>
            <consortium name="EnsemblPlants"/>
        </authorList>
    </citation>
    <scope>IDENTIFICATION</scope>
</reference>
<accession>A0A7N2R662</accession>
<keyword evidence="6" id="KW-0175">Coiled coil</keyword>
<dbReference type="EnsemblPlants" id="QL06p011768:mrna">
    <property type="protein sequence ID" value="QL06p011768:mrna:CDS:1"/>
    <property type="gene ID" value="QL06p011768"/>
</dbReference>
<dbReference type="Proteomes" id="UP000594261">
    <property type="component" value="Chromosome 6"/>
</dbReference>
<proteinExistence type="predicted"/>
<dbReference type="GO" id="GO:0046982">
    <property type="term" value="F:protein heterodimerization activity"/>
    <property type="evidence" value="ECO:0007669"/>
    <property type="project" value="UniProtKB-ARBA"/>
</dbReference>
<evidence type="ECO:0000256" key="2">
    <source>
        <dbReference type="ARBA" id="ARBA00023015"/>
    </source>
</evidence>
<feature type="domain" description="BZIP" evidence="7">
    <location>
        <begin position="29"/>
        <end position="92"/>
    </location>
</feature>
<dbReference type="PANTHER" id="PTHR45764:SF31">
    <property type="entry name" value="BASIC LEUCINE ZIPPER 1"/>
    <property type="match status" value="1"/>
</dbReference>
<feature type="coiled-coil region" evidence="6">
    <location>
        <begin position="33"/>
        <end position="88"/>
    </location>
</feature>
<keyword evidence="5" id="KW-0539">Nucleus</keyword>
<dbReference type="SMART" id="SM00338">
    <property type="entry name" value="BRLZ"/>
    <property type="match status" value="1"/>
</dbReference>
<keyword evidence="4" id="KW-0804">Transcription</keyword>
<evidence type="ECO:0000256" key="4">
    <source>
        <dbReference type="ARBA" id="ARBA00023163"/>
    </source>
</evidence>
<dbReference type="InParanoid" id="A0A7N2R662"/>
<dbReference type="KEGG" id="qlo:115949823"/>
<keyword evidence="9" id="KW-1185">Reference proteome</keyword>
<dbReference type="Gramene" id="QL06p011768:mrna">
    <property type="protein sequence ID" value="QL06p011768:mrna:CDS:1"/>
    <property type="gene ID" value="QL06p011768"/>
</dbReference>
<dbReference type="GO" id="GO:0000976">
    <property type="term" value="F:transcription cis-regulatory region binding"/>
    <property type="evidence" value="ECO:0007669"/>
    <property type="project" value="TreeGrafter"/>
</dbReference>
<organism evidence="8 9">
    <name type="scientific">Quercus lobata</name>
    <name type="common">Valley oak</name>
    <dbReference type="NCBI Taxonomy" id="97700"/>
    <lineage>
        <taxon>Eukaryota</taxon>
        <taxon>Viridiplantae</taxon>
        <taxon>Streptophyta</taxon>
        <taxon>Embryophyta</taxon>
        <taxon>Tracheophyta</taxon>
        <taxon>Spermatophyta</taxon>
        <taxon>Magnoliopsida</taxon>
        <taxon>eudicotyledons</taxon>
        <taxon>Gunneridae</taxon>
        <taxon>Pentapetalae</taxon>
        <taxon>rosids</taxon>
        <taxon>fabids</taxon>
        <taxon>Fagales</taxon>
        <taxon>Fagaceae</taxon>
        <taxon>Quercus</taxon>
    </lineage>
</organism>
<evidence type="ECO:0000256" key="3">
    <source>
        <dbReference type="ARBA" id="ARBA00023125"/>
    </source>
</evidence>
<evidence type="ECO:0000313" key="8">
    <source>
        <dbReference type="EnsemblPlants" id="QL06p011768:mrna:CDS:1"/>
    </source>
</evidence>